<feature type="transmembrane region" description="Helical" evidence="2">
    <location>
        <begin position="56"/>
        <end position="76"/>
    </location>
</feature>
<organism evidence="3 4">
    <name type="scientific">Nesterenkonia sedimenti</name>
    <dbReference type="NCBI Taxonomy" id="1463632"/>
    <lineage>
        <taxon>Bacteria</taxon>
        <taxon>Bacillati</taxon>
        <taxon>Actinomycetota</taxon>
        <taxon>Actinomycetes</taxon>
        <taxon>Micrococcales</taxon>
        <taxon>Micrococcaceae</taxon>
        <taxon>Nesterenkonia</taxon>
    </lineage>
</organism>
<protein>
    <submittedName>
        <fullName evidence="3">Uncharacterized protein</fullName>
    </submittedName>
</protein>
<feature type="region of interest" description="Disordered" evidence="1">
    <location>
        <begin position="79"/>
        <end position="101"/>
    </location>
</feature>
<dbReference type="EMBL" id="JABAHY010000002">
    <property type="protein sequence ID" value="NLS09254.1"/>
    <property type="molecule type" value="Genomic_DNA"/>
</dbReference>
<evidence type="ECO:0000256" key="2">
    <source>
        <dbReference type="SAM" id="Phobius"/>
    </source>
</evidence>
<dbReference type="AlphaFoldDB" id="A0A7X8TIC7"/>
<keyword evidence="4" id="KW-1185">Reference proteome</keyword>
<evidence type="ECO:0000313" key="3">
    <source>
        <dbReference type="EMBL" id="NLS09254.1"/>
    </source>
</evidence>
<dbReference type="RefSeq" id="WP_168886735.1">
    <property type="nucleotide sequence ID" value="NZ_JABAHY010000002.1"/>
</dbReference>
<name>A0A7X8TIC7_9MICC</name>
<comment type="caution">
    <text evidence="3">The sequence shown here is derived from an EMBL/GenBank/DDBJ whole genome shotgun (WGS) entry which is preliminary data.</text>
</comment>
<keyword evidence="2" id="KW-0812">Transmembrane</keyword>
<feature type="compositionally biased region" description="Basic and acidic residues" evidence="1">
    <location>
        <begin position="79"/>
        <end position="90"/>
    </location>
</feature>
<evidence type="ECO:0000313" key="4">
    <source>
        <dbReference type="Proteomes" id="UP000523139"/>
    </source>
</evidence>
<reference evidence="3 4" key="1">
    <citation type="submission" date="2020-04" db="EMBL/GenBank/DDBJ databases">
        <title>Nesterenkonia sp. nov., isolated from marine sediment.</title>
        <authorList>
            <person name="Zhang G."/>
        </authorList>
    </citation>
    <scope>NUCLEOTIDE SEQUENCE [LARGE SCALE GENOMIC DNA]</scope>
    <source>
        <strain evidence="3 4">MY13</strain>
    </source>
</reference>
<proteinExistence type="predicted"/>
<gene>
    <name evidence="3" type="ORF">HGQ17_04380</name>
</gene>
<sequence>MYLRRTAAALGGISGLLHLVMLIHGGLVLGLVMAAAAVACLPCAGHLWRNGSVKAWTTVGAMNLVEVVLCLAGLALSTKESKSCRNESTGKHAARRLSAPI</sequence>
<dbReference type="Proteomes" id="UP000523139">
    <property type="component" value="Unassembled WGS sequence"/>
</dbReference>
<keyword evidence="2" id="KW-1133">Transmembrane helix</keyword>
<evidence type="ECO:0000256" key="1">
    <source>
        <dbReference type="SAM" id="MobiDB-lite"/>
    </source>
</evidence>
<keyword evidence="2" id="KW-0472">Membrane</keyword>
<accession>A0A7X8TIC7</accession>